<dbReference type="NCBIfam" id="TIGR02580">
    <property type="entry name" value="cas_RAMP_Cmr4"/>
    <property type="match status" value="1"/>
</dbReference>
<name>A0A518GYN4_9BACT</name>
<dbReference type="PANTHER" id="PTHR36700:SF1">
    <property type="entry name" value="CRISPR SYSTEM CMR SUBUNIT CMR4"/>
    <property type="match status" value="1"/>
</dbReference>
<gene>
    <name evidence="3" type="ORF">ElP_15780</name>
</gene>
<feature type="domain" description="CRISPR type III-associated protein" evidence="2">
    <location>
        <begin position="13"/>
        <end position="312"/>
    </location>
</feature>
<dbReference type="RefSeq" id="WP_145268043.1">
    <property type="nucleotide sequence ID" value="NZ_CP036426.1"/>
</dbReference>
<reference evidence="3 4" key="1">
    <citation type="submission" date="2019-02" db="EMBL/GenBank/DDBJ databases">
        <title>Deep-cultivation of Planctomycetes and their phenomic and genomic characterization uncovers novel biology.</title>
        <authorList>
            <person name="Wiegand S."/>
            <person name="Jogler M."/>
            <person name="Boedeker C."/>
            <person name="Pinto D."/>
            <person name="Vollmers J."/>
            <person name="Rivas-Marin E."/>
            <person name="Kohn T."/>
            <person name="Peeters S.H."/>
            <person name="Heuer A."/>
            <person name="Rast P."/>
            <person name="Oberbeckmann S."/>
            <person name="Bunk B."/>
            <person name="Jeske O."/>
            <person name="Meyerdierks A."/>
            <person name="Storesund J.E."/>
            <person name="Kallscheuer N."/>
            <person name="Luecker S."/>
            <person name="Lage O.M."/>
            <person name="Pohl T."/>
            <person name="Merkel B.J."/>
            <person name="Hornburger P."/>
            <person name="Mueller R.-W."/>
            <person name="Bruemmer F."/>
            <person name="Labrenz M."/>
            <person name="Spormann A.M."/>
            <person name="Op den Camp H."/>
            <person name="Overmann J."/>
            <person name="Amann R."/>
            <person name="Jetten M.S.M."/>
            <person name="Mascher T."/>
            <person name="Medema M.H."/>
            <person name="Devos D.P."/>
            <person name="Kaster A.-K."/>
            <person name="Ovreas L."/>
            <person name="Rohde M."/>
            <person name="Galperin M.Y."/>
            <person name="Jogler C."/>
        </authorList>
    </citation>
    <scope>NUCLEOTIDE SEQUENCE [LARGE SCALE GENOMIC DNA]</scope>
    <source>
        <strain evidence="3 4">ElP</strain>
    </source>
</reference>
<dbReference type="PANTHER" id="PTHR36700">
    <property type="entry name" value="CRISPR SYSTEM CMR SUBUNIT CMR4"/>
    <property type="match status" value="1"/>
</dbReference>
<evidence type="ECO:0000313" key="3">
    <source>
        <dbReference type="EMBL" id="QDV33701.1"/>
    </source>
</evidence>
<dbReference type="GO" id="GO:0051607">
    <property type="term" value="P:defense response to virus"/>
    <property type="evidence" value="ECO:0007669"/>
    <property type="project" value="UniProtKB-KW"/>
</dbReference>
<accession>A0A518GYN4</accession>
<dbReference type="InterPro" id="IPR013410">
    <property type="entry name" value="CRISPR-assoc_RAMP_Cmr4"/>
</dbReference>
<organism evidence="3 4">
    <name type="scientific">Tautonia plasticadhaerens</name>
    <dbReference type="NCBI Taxonomy" id="2527974"/>
    <lineage>
        <taxon>Bacteria</taxon>
        <taxon>Pseudomonadati</taxon>
        <taxon>Planctomycetota</taxon>
        <taxon>Planctomycetia</taxon>
        <taxon>Isosphaerales</taxon>
        <taxon>Isosphaeraceae</taxon>
        <taxon>Tautonia</taxon>
    </lineage>
</organism>
<protein>
    <submittedName>
        <fullName evidence="3">RAMP superfamily protein</fullName>
    </submittedName>
</protein>
<evidence type="ECO:0000256" key="1">
    <source>
        <dbReference type="ARBA" id="ARBA00023118"/>
    </source>
</evidence>
<dbReference type="Proteomes" id="UP000317835">
    <property type="component" value="Chromosome"/>
</dbReference>
<proteinExistence type="predicted"/>
<keyword evidence="1" id="KW-0051">Antiviral defense</keyword>
<dbReference type="InterPro" id="IPR005537">
    <property type="entry name" value="RAMP_III_fam"/>
</dbReference>
<dbReference type="AlphaFoldDB" id="A0A518GYN4"/>
<evidence type="ECO:0000259" key="2">
    <source>
        <dbReference type="Pfam" id="PF03787"/>
    </source>
</evidence>
<dbReference type="KEGG" id="tpla:ElP_15780"/>
<sequence length="323" mass="35572">MPENVVSAILGLHAQTSLHPGAGTALGIVDLPVQRERHTRWPTIPGSSLKGVLRDACRERYKSEYSGDRQRTNQESPRLRAAFGPHTEAAGESAGALSLTDARLLAFPVRSLRGVFAWVTSPAVLDRLRRDLALCRFGAIDWQVPHVEKNRVMLPSDDCPCLIEGGRIALEEFLFERAGDSDGRIAGWIADHVLPDSAAFDATRARFRRSLLVLHDDDFDHFAQYATEINARIGLDYETKTVKGGALFYEEYLPPETLFYALVLANEARARANGEHPSAGRAMGAVDVFDVLRETLPEVLQVGADQSIGKGYCATRLARGRHD</sequence>
<evidence type="ECO:0000313" key="4">
    <source>
        <dbReference type="Proteomes" id="UP000317835"/>
    </source>
</evidence>
<keyword evidence="4" id="KW-1185">Reference proteome</keyword>
<dbReference type="EMBL" id="CP036426">
    <property type="protein sequence ID" value="QDV33701.1"/>
    <property type="molecule type" value="Genomic_DNA"/>
</dbReference>
<dbReference type="OrthoDB" id="9789361at2"/>
<dbReference type="Pfam" id="PF03787">
    <property type="entry name" value="RAMPs"/>
    <property type="match status" value="1"/>
</dbReference>